<dbReference type="Gene3D" id="1.20.1250.20">
    <property type="entry name" value="MFS general substrate transporter like domains"/>
    <property type="match status" value="1"/>
</dbReference>
<keyword evidence="4 7" id="KW-0812">Transmembrane</keyword>
<organism evidence="9 10">
    <name type="scientific">Bacillus cereus MC67</name>
    <dbReference type="NCBI Taxonomy" id="1053219"/>
    <lineage>
        <taxon>Bacteria</taxon>
        <taxon>Bacillati</taxon>
        <taxon>Bacillota</taxon>
        <taxon>Bacilli</taxon>
        <taxon>Bacillales</taxon>
        <taxon>Bacillaceae</taxon>
        <taxon>Bacillus</taxon>
        <taxon>Bacillus cereus group</taxon>
    </lineage>
</organism>
<evidence type="ECO:0000256" key="2">
    <source>
        <dbReference type="ARBA" id="ARBA00022448"/>
    </source>
</evidence>
<accession>J8C153</accession>
<feature type="transmembrane region" description="Helical" evidence="7">
    <location>
        <begin position="230"/>
        <end position="249"/>
    </location>
</feature>
<dbReference type="PROSITE" id="PS50850">
    <property type="entry name" value="MFS"/>
    <property type="match status" value="1"/>
</dbReference>
<dbReference type="InterPro" id="IPR020846">
    <property type="entry name" value="MFS_dom"/>
</dbReference>
<evidence type="ECO:0000259" key="8">
    <source>
        <dbReference type="PROSITE" id="PS50850"/>
    </source>
</evidence>
<dbReference type="PATRIC" id="fig|1053219.3.peg.2762"/>
<feature type="transmembrane region" description="Helical" evidence="7">
    <location>
        <begin position="269"/>
        <end position="289"/>
    </location>
</feature>
<dbReference type="EMBL" id="AHEN01000027">
    <property type="protein sequence ID" value="EJQ99918.1"/>
    <property type="molecule type" value="Genomic_DNA"/>
</dbReference>
<dbReference type="GO" id="GO:0022857">
    <property type="term" value="F:transmembrane transporter activity"/>
    <property type="evidence" value="ECO:0007669"/>
    <property type="project" value="InterPro"/>
</dbReference>
<proteinExistence type="predicted"/>
<dbReference type="RefSeq" id="WP_002160028.1">
    <property type="nucleotide sequence ID" value="NZ_JH792113.1"/>
</dbReference>
<keyword evidence="6 7" id="KW-0472">Membrane</keyword>
<dbReference type="GO" id="GO:0005886">
    <property type="term" value="C:plasma membrane"/>
    <property type="evidence" value="ECO:0007669"/>
    <property type="project" value="UniProtKB-SubCell"/>
</dbReference>
<dbReference type="AlphaFoldDB" id="J8C153"/>
<feature type="domain" description="Major facilitator superfamily (MFS) profile" evidence="8">
    <location>
        <begin position="23"/>
        <end position="415"/>
    </location>
</feature>
<dbReference type="Pfam" id="PF07690">
    <property type="entry name" value="MFS_1"/>
    <property type="match status" value="1"/>
</dbReference>
<evidence type="ECO:0000256" key="7">
    <source>
        <dbReference type="SAM" id="Phobius"/>
    </source>
</evidence>
<feature type="transmembrane region" description="Helical" evidence="7">
    <location>
        <begin position="180"/>
        <end position="198"/>
    </location>
</feature>
<gene>
    <name evidence="9" type="ORF">II3_02709</name>
</gene>
<dbReference type="InterPro" id="IPR011701">
    <property type="entry name" value="MFS"/>
</dbReference>
<dbReference type="Proteomes" id="UP000006997">
    <property type="component" value="Unassembled WGS sequence"/>
</dbReference>
<evidence type="ECO:0000313" key="9">
    <source>
        <dbReference type="EMBL" id="EJQ99918.1"/>
    </source>
</evidence>
<dbReference type="PANTHER" id="PTHR43266:SF9">
    <property type="entry name" value="PERMEASE, MAJOR FACILITATOR SUPERFAMILY-RELATED"/>
    <property type="match status" value="1"/>
</dbReference>
<protein>
    <recommendedName>
        <fullName evidence="8">Major facilitator superfamily (MFS) profile domain-containing protein</fullName>
    </recommendedName>
</protein>
<keyword evidence="3" id="KW-1003">Cell membrane</keyword>
<dbReference type="PANTHER" id="PTHR43266">
    <property type="entry name" value="MACROLIDE-EFFLUX PROTEIN"/>
    <property type="match status" value="1"/>
</dbReference>
<comment type="subcellular location">
    <subcellularLocation>
        <location evidence="1">Cell membrane</location>
        <topology evidence="1">Multi-pass membrane protein</topology>
    </subcellularLocation>
</comment>
<name>J8C153_BACCE</name>
<feature type="transmembrane region" description="Helical" evidence="7">
    <location>
        <begin position="382"/>
        <end position="406"/>
    </location>
</feature>
<dbReference type="SUPFAM" id="SSF103473">
    <property type="entry name" value="MFS general substrate transporter"/>
    <property type="match status" value="1"/>
</dbReference>
<evidence type="ECO:0000313" key="10">
    <source>
        <dbReference type="Proteomes" id="UP000006997"/>
    </source>
</evidence>
<feature type="transmembrane region" description="Helical" evidence="7">
    <location>
        <begin position="357"/>
        <end position="376"/>
    </location>
</feature>
<sequence length="415" mass="45612">MEELQQNKSALEGSGKPLLKNTNFLFLWAATLFSSFALAFFTFSQTWYIAKTLNLEASLGIVFVALSVPRLIFMIIGGALADKFPKKNIMFYSNIIRAILVATILTWFIVGDVTLYTFALFALFFGLADAFFWSADGSILPELVEKSRLTQANSLTQMTNQASVILGPVLGGILIKFTNYETIFSITILLLIIAAILVQKIQFTVPEKNETDKGMFTSIKEGISYVKESPFLSTFLICSAFLNLFLIGPMQVGFPLFVKNVLHGDSLQFSYLEASVGGGMAIGAVIVGLKNINRRRGLFCIIMMLLSGIFFLSINFSTVLWQALLAGMFYGITIAMAIVPLMAMIQSTVKEEMMGRVMSLLMLSSMGFIPLSYAFTSLALGIGIPIVTVMKSGAIAVIIFVLFVAIRVPVVRKFD</sequence>
<dbReference type="HOGENOM" id="CLU_034180_16_1_9"/>
<feature type="transmembrane region" description="Helical" evidence="7">
    <location>
        <begin position="57"/>
        <end position="77"/>
    </location>
</feature>
<keyword evidence="5 7" id="KW-1133">Transmembrane helix</keyword>
<evidence type="ECO:0000256" key="5">
    <source>
        <dbReference type="ARBA" id="ARBA00022989"/>
    </source>
</evidence>
<keyword evidence="2" id="KW-0813">Transport</keyword>
<feature type="transmembrane region" description="Helical" evidence="7">
    <location>
        <begin position="320"/>
        <end position="345"/>
    </location>
</feature>
<feature type="transmembrane region" description="Helical" evidence="7">
    <location>
        <begin position="296"/>
        <end position="314"/>
    </location>
</feature>
<dbReference type="CDD" id="cd06173">
    <property type="entry name" value="MFS_MefA_like"/>
    <property type="match status" value="1"/>
</dbReference>
<feature type="transmembrane region" description="Helical" evidence="7">
    <location>
        <begin position="24"/>
        <end position="45"/>
    </location>
</feature>
<evidence type="ECO:0000256" key="6">
    <source>
        <dbReference type="ARBA" id="ARBA00023136"/>
    </source>
</evidence>
<comment type="caution">
    <text evidence="9">The sequence shown here is derived from an EMBL/GenBank/DDBJ whole genome shotgun (WGS) entry which is preliminary data.</text>
</comment>
<evidence type="ECO:0000256" key="4">
    <source>
        <dbReference type="ARBA" id="ARBA00022692"/>
    </source>
</evidence>
<dbReference type="InterPro" id="IPR036259">
    <property type="entry name" value="MFS_trans_sf"/>
</dbReference>
<reference evidence="9 10" key="1">
    <citation type="submission" date="2012-04" db="EMBL/GenBank/DDBJ databases">
        <title>The Genome Sequence of Bacillus cereus MC67.</title>
        <authorList>
            <consortium name="The Broad Institute Genome Sequencing Platform"/>
            <consortium name="The Broad Institute Genome Sequencing Center for Infectious Disease"/>
            <person name="Feldgarden M."/>
            <person name="Van der Auwera G.A."/>
            <person name="Mahillon J."/>
            <person name="Duprez V."/>
            <person name="Timmery S."/>
            <person name="Mattelet C."/>
            <person name="Dierick K."/>
            <person name="Sun M."/>
            <person name="Yu Z."/>
            <person name="Zhu L."/>
            <person name="Hu X."/>
            <person name="Shank E.B."/>
            <person name="Swiecicka I."/>
            <person name="Hansen B.M."/>
            <person name="Andrup L."/>
            <person name="Young S.K."/>
            <person name="Zeng Q."/>
            <person name="Gargeya S."/>
            <person name="Fitzgerald M."/>
            <person name="Haas B."/>
            <person name="Abouelleil A."/>
            <person name="Alvarado L."/>
            <person name="Arachchi H.M."/>
            <person name="Berlin A."/>
            <person name="Chapman S.B."/>
            <person name="Goldberg J."/>
            <person name="Griggs A."/>
            <person name="Gujja S."/>
            <person name="Hansen M."/>
            <person name="Howarth C."/>
            <person name="Imamovic A."/>
            <person name="Larimer J."/>
            <person name="McCowen C."/>
            <person name="Montmayeur A."/>
            <person name="Murphy C."/>
            <person name="Neiman D."/>
            <person name="Pearson M."/>
            <person name="Priest M."/>
            <person name="Roberts A."/>
            <person name="Saif S."/>
            <person name="Shea T."/>
            <person name="Sisk P."/>
            <person name="Sykes S."/>
            <person name="Wortman J."/>
            <person name="Nusbaum C."/>
            <person name="Birren B."/>
        </authorList>
    </citation>
    <scope>NUCLEOTIDE SEQUENCE [LARGE SCALE GENOMIC DNA]</scope>
    <source>
        <strain evidence="9 10">MC67</strain>
    </source>
</reference>
<evidence type="ECO:0000256" key="1">
    <source>
        <dbReference type="ARBA" id="ARBA00004651"/>
    </source>
</evidence>
<evidence type="ECO:0000256" key="3">
    <source>
        <dbReference type="ARBA" id="ARBA00022475"/>
    </source>
</evidence>